<proteinExistence type="predicted"/>
<dbReference type="EMBL" id="MHQK01000020">
    <property type="protein sequence ID" value="OHA01713.1"/>
    <property type="molecule type" value="Genomic_DNA"/>
</dbReference>
<dbReference type="GO" id="GO:0000976">
    <property type="term" value="F:transcription cis-regulatory region binding"/>
    <property type="evidence" value="ECO:0007669"/>
    <property type="project" value="TreeGrafter"/>
</dbReference>
<dbReference type="Gene3D" id="3.40.50.2300">
    <property type="match status" value="1"/>
</dbReference>
<reference evidence="8 9" key="1">
    <citation type="journal article" date="2016" name="Nat. Commun.">
        <title>Thousands of microbial genomes shed light on interconnected biogeochemical processes in an aquifer system.</title>
        <authorList>
            <person name="Anantharaman K."/>
            <person name="Brown C.T."/>
            <person name="Hug L.A."/>
            <person name="Sharon I."/>
            <person name="Castelle C.J."/>
            <person name="Probst A.J."/>
            <person name="Thomas B.C."/>
            <person name="Singh A."/>
            <person name="Wilkins M.J."/>
            <person name="Karaoz U."/>
            <person name="Brodie E.L."/>
            <person name="Williams K.H."/>
            <person name="Hubbard S.S."/>
            <person name="Banfield J.F."/>
        </authorList>
    </citation>
    <scope>NUCLEOTIDE SEQUENCE [LARGE SCALE GENOMIC DNA]</scope>
</reference>
<dbReference type="SMART" id="SM00448">
    <property type="entry name" value="REC"/>
    <property type="match status" value="1"/>
</dbReference>
<dbReference type="InterPro" id="IPR039420">
    <property type="entry name" value="WalR-like"/>
</dbReference>
<dbReference type="InterPro" id="IPR011006">
    <property type="entry name" value="CheY-like_superfamily"/>
</dbReference>
<dbReference type="Proteomes" id="UP000178710">
    <property type="component" value="Unassembled WGS sequence"/>
</dbReference>
<evidence type="ECO:0000313" key="9">
    <source>
        <dbReference type="Proteomes" id="UP000178710"/>
    </source>
</evidence>
<keyword evidence="1 6" id="KW-0597">Phosphoprotein</keyword>
<evidence type="ECO:0000256" key="5">
    <source>
        <dbReference type="ARBA" id="ARBA00023163"/>
    </source>
</evidence>
<keyword evidence="5" id="KW-0804">Transcription</keyword>
<evidence type="ECO:0000313" key="8">
    <source>
        <dbReference type="EMBL" id="OHA01713.1"/>
    </source>
</evidence>
<evidence type="ECO:0000256" key="2">
    <source>
        <dbReference type="ARBA" id="ARBA00023012"/>
    </source>
</evidence>
<dbReference type="FunFam" id="3.40.50.2300:FF:000001">
    <property type="entry name" value="DNA-binding response regulator PhoB"/>
    <property type="match status" value="1"/>
</dbReference>
<sequence length="123" mass="13645">MKKVLVIEDELNLCKSIEEILSAEGYTVVTASDGEEGLRLAVSETPDLVLLDLILPKKDGFSVLKELRENEATSKIPVIVLSNLGEMEDVGRVLELGANRYLVKTDYKLAEVVEKVKETLNKK</sequence>
<dbReference type="GO" id="GO:0005829">
    <property type="term" value="C:cytosol"/>
    <property type="evidence" value="ECO:0007669"/>
    <property type="project" value="TreeGrafter"/>
</dbReference>
<dbReference type="CDD" id="cd17574">
    <property type="entry name" value="REC_OmpR"/>
    <property type="match status" value="1"/>
</dbReference>
<dbReference type="PROSITE" id="PS50110">
    <property type="entry name" value="RESPONSE_REGULATORY"/>
    <property type="match status" value="1"/>
</dbReference>
<organism evidence="8 9">
    <name type="scientific">Candidatus Sungbacteria bacterium RIFCSPHIGHO2_02_FULL_49_20</name>
    <dbReference type="NCBI Taxonomy" id="1802272"/>
    <lineage>
        <taxon>Bacteria</taxon>
        <taxon>Candidatus Sungiibacteriota</taxon>
    </lineage>
</organism>
<dbReference type="GO" id="GO:0000156">
    <property type="term" value="F:phosphorelay response regulator activity"/>
    <property type="evidence" value="ECO:0007669"/>
    <property type="project" value="TreeGrafter"/>
</dbReference>
<evidence type="ECO:0000256" key="4">
    <source>
        <dbReference type="ARBA" id="ARBA00023125"/>
    </source>
</evidence>
<keyword evidence="3" id="KW-0805">Transcription regulation</keyword>
<evidence type="ECO:0000256" key="3">
    <source>
        <dbReference type="ARBA" id="ARBA00023015"/>
    </source>
</evidence>
<evidence type="ECO:0000256" key="1">
    <source>
        <dbReference type="ARBA" id="ARBA00022553"/>
    </source>
</evidence>
<evidence type="ECO:0000259" key="7">
    <source>
        <dbReference type="PROSITE" id="PS50110"/>
    </source>
</evidence>
<accession>A0A1G2KQS1</accession>
<feature type="domain" description="Response regulatory" evidence="7">
    <location>
        <begin position="3"/>
        <end position="119"/>
    </location>
</feature>
<name>A0A1G2KQS1_9BACT</name>
<protein>
    <recommendedName>
        <fullName evidence="7">Response regulatory domain-containing protein</fullName>
    </recommendedName>
</protein>
<gene>
    <name evidence="8" type="ORF">A3C12_03265</name>
</gene>
<keyword evidence="2" id="KW-0902">Two-component regulatory system</keyword>
<dbReference type="GO" id="GO:0032993">
    <property type="term" value="C:protein-DNA complex"/>
    <property type="evidence" value="ECO:0007669"/>
    <property type="project" value="TreeGrafter"/>
</dbReference>
<dbReference type="Pfam" id="PF00072">
    <property type="entry name" value="Response_reg"/>
    <property type="match status" value="1"/>
</dbReference>
<dbReference type="AlphaFoldDB" id="A0A1G2KQS1"/>
<keyword evidence="4" id="KW-0238">DNA-binding</keyword>
<feature type="modified residue" description="4-aspartylphosphate" evidence="6">
    <location>
        <position position="52"/>
    </location>
</feature>
<dbReference type="PANTHER" id="PTHR48111:SF1">
    <property type="entry name" value="TWO-COMPONENT RESPONSE REGULATOR ORR33"/>
    <property type="match status" value="1"/>
</dbReference>
<dbReference type="InterPro" id="IPR001789">
    <property type="entry name" value="Sig_transdc_resp-reg_receiver"/>
</dbReference>
<dbReference type="SUPFAM" id="SSF52172">
    <property type="entry name" value="CheY-like"/>
    <property type="match status" value="1"/>
</dbReference>
<comment type="caution">
    <text evidence="8">The sequence shown here is derived from an EMBL/GenBank/DDBJ whole genome shotgun (WGS) entry which is preliminary data.</text>
</comment>
<evidence type="ECO:0000256" key="6">
    <source>
        <dbReference type="PROSITE-ProRule" id="PRU00169"/>
    </source>
</evidence>
<dbReference type="GO" id="GO:0006355">
    <property type="term" value="P:regulation of DNA-templated transcription"/>
    <property type="evidence" value="ECO:0007669"/>
    <property type="project" value="TreeGrafter"/>
</dbReference>
<dbReference type="PANTHER" id="PTHR48111">
    <property type="entry name" value="REGULATOR OF RPOS"/>
    <property type="match status" value="1"/>
</dbReference>